<feature type="region of interest" description="Disordered" evidence="1">
    <location>
        <begin position="913"/>
        <end position="938"/>
    </location>
</feature>
<reference evidence="3 4" key="1">
    <citation type="submission" date="2018-03" db="EMBL/GenBank/DDBJ databases">
        <title>Genomic Encyclopedia of Archaeal and Bacterial Type Strains, Phase II (KMG-II): from individual species to whole genera.</title>
        <authorList>
            <person name="Goeker M."/>
        </authorList>
    </citation>
    <scope>NUCLEOTIDE SEQUENCE [LARGE SCALE GENOMIC DNA]</scope>
    <source>
        <strain evidence="3 4">DSM 100346</strain>
    </source>
</reference>
<dbReference type="InterPro" id="IPR011042">
    <property type="entry name" value="6-blade_b-propeller_TolB-like"/>
</dbReference>
<dbReference type="SUPFAM" id="SSF48371">
    <property type="entry name" value="ARM repeat"/>
    <property type="match status" value="1"/>
</dbReference>
<feature type="domain" description="DUF7133" evidence="2">
    <location>
        <begin position="92"/>
        <end position="475"/>
    </location>
</feature>
<keyword evidence="4" id="KW-1185">Reference proteome</keyword>
<dbReference type="InterPro" id="IPR055557">
    <property type="entry name" value="DUF7133"/>
</dbReference>
<dbReference type="Gene3D" id="1.25.10.10">
    <property type="entry name" value="Leucine-rich Repeat Variant"/>
    <property type="match status" value="1"/>
</dbReference>
<dbReference type="NCBIfam" id="TIGR02604">
    <property type="entry name" value="Piru_Ver_Nterm"/>
    <property type="match status" value="1"/>
</dbReference>
<dbReference type="InterPro" id="IPR011989">
    <property type="entry name" value="ARM-like"/>
</dbReference>
<feature type="compositionally biased region" description="Basic residues" evidence="1">
    <location>
        <begin position="927"/>
        <end position="938"/>
    </location>
</feature>
<dbReference type="InterPro" id="IPR011041">
    <property type="entry name" value="Quinoprot_gluc/sorb_DH_b-prop"/>
</dbReference>
<evidence type="ECO:0000259" key="2">
    <source>
        <dbReference type="Pfam" id="PF23500"/>
    </source>
</evidence>
<evidence type="ECO:0000313" key="4">
    <source>
        <dbReference type="Proteomes" id="UP000245880"/>
    </source>
</evidence>
<dbReference type="EMBL" id="QGDT01000001">
    <property type="protein sequence ID" value="PWJ60434.1"/>
    <property type="molecule type" value="Genomic_DNA"/>
</dbReference>
<dbReference type="Gene3D" id="2.120.10.30">
    <property type="entry name" value="TolB, C-terminal domain"/>
    <property type="match status" value="1"/>
</dbReference>
<evidence type="ECO:0000256" key="1">
    <source>
        <dbReference type="SAM" id="MobiDB-lite"/>
    </source>
</evidence>
<sequence length="938" mass="105486">MRGPAGQFHYLIITMLFKVVTFNRFLELADGVIVKYILESFSFSKTILFCIVFSLFFKCFGIAQTPDSLLSQHPDSVYLRLSESEKRFAVHALGGLKAAEGLQAKLFASEPQVVNPINIDVDHKGRVWVLEAYNYRPAVNGKSELGMGDRIVILEDSDQDGVADKTKVFYQGPELQAPLGIWVMGNKAIVSQSPYVWLFTDTDGDDVADKKEVLFKGIGGHQQDAGIHSFVFGPDGNFYFNYGNAGGQLVDGHNRPLLDKYERPINFRKYREGVVFRCDQSFRKVEILAENFRNSFETAVDSYGTMWQADQGELGQESDRVSYVMENGNFGYIDEMNGNSWRVDRTNLEDEIPRRHWHQNDPGVVPNLLQTGSGFPMGSTIYEGELLPRIYWDQILVADAGLNSLRAYPVVDDGAGYKSTGVLPILEGVRDKWFRPSDVCVAPDGSLIVSDWYDEVIGENKMSDRSRGRIYRVAPVGVKYTVPQYDLSIPEQAVKALQSPNLSMRYLAWNACVEHGWAAEPMLEELFRQYDANPKLRARALWVLNRIEGFNSRNLDIGFRSLNPNLRITTLRAVRQRNSDPIEYIKRLAADPHPQVRREAALAINHNHTFEALDVWLQLAGQYPGNDRWSVEALSIGAIGQWERIFPAWLAKAGPKPEAVPGGGDLIWLARTRRAIPYLERLAADTSVSFKSRLRYFRAFDFFHAGYEKNQALLNVVNVPSSDRIQVAKQALMHLDRKFVANSQQGLTVLSKLLDDTYGTEDYIELVTRYQPSSEINRLLQLAVGHSQEVIGRDAGALLLDLAGVSYMNERLRSLNESQKLALLASVQTAGTPEAIYLLRNIALNAGHSLTVREQAARCLGGSWPGEDAVLKLLKENRIDHSVKEAALEGVRNAFREEIQLALAPYYPQLVEKASDPEPEVAPDSKAKRRKKRRNKGS</sequence>
<name>A0A316AT36_9BACT</name>
<proteinExistence type="predicted"/>
<dbReference type="Proteomes" id="UP000245880">
    <property type="component" value="Unassembled WGS sequence"/>
</dbReference>
<organism evidence="3 4">
    <name type="scientific">Dyadobacter jejuensis</name>
    <dbReference type="NCBI Taxonomy" id="1082580"/>
    <lineage>
        <taxon>Bacteria</taxon>
        <taxon>Pseudomonadati</taxon>
        <taxon>Bacteroidota</taxon>
        <taxon>Cytophagia</taxon>
        <taxon>Cytophagales</taxon>
        <taxon>Spirosomataceae</taxon>
        <taxon>Dyadobacter</taxon>
    </lineage>
</organism>
<comment type="caution">
    <text evidence="3">The sequence shown here is derived from an EMBL/GenBank/DDBJ whole genome shotgun (WGS) entry which is preliminary data.</text>
</comment>
<protein>
    <submittedName>
        <fullName evidence="3">Putative membrane-bound dehydrogenase-like protein</fullName>
    </submittedName>
</protein>
<dbReference type="PANTHER" id="PTHR33546">
    <property type="entry name" value="LARGE, MULTIFUNCTIONAL SECRETED PROTEIN-RELATED"/>
    <property type="match status" value="1"/>
</dbReference>
<dbReference type="InterPro" id="IPR013428">
    <property type="entry name" value="Membrane-bound_put_N"/>
</dbReference>
<dbReference type="AlphaFoldDB" id="A0A316AT36"/>
<dbReference type="Pfam" id="PF23500">
    <property type="entry name" value="DUF7133"/>
    <property type="match status" value="1"/>
</dbReference>
<accession>A0A316AT36</accession>
<dbReference type="InterPro" id="IPR016024">
    <property type="entry name" value="ARM-type_fold"/>
</dbReference>
<dbReference type="SUPFAM" id="SSF50952">
    <property type="entry name" value="Soluble quinoprotein glucose dehydrogenase"/>
    <property type="match status" value="1"/>
</dbReference>
<evidence type="ECO:0000313" key="3">
    <source>
        <dbReference type="EMBL" id="PWJ60434.1"/>
    </source>
</evidence>
<gene>
    <name evidence="3" type="ORF">CLV98_101618</name>
</gene>
<dbReference type="PANTHER" id="PTHR33546:SF1">
    <property type="entry name" value="LARGE, MULTIFUNCTIONAL SECRETED PROTEIN"/>
    <property type="match status" value="1"/>
</dbReference>